<proteinExistence type="predicted"/>
<organism evidence="1 2">
    <name type="scientific">Sphingomonas sanxanigenens DSM 19645 = NX02</name>
    <dbReference type="NCBI Taxonomy" id="1123269"/>
    <lineage>
        <taxon>Bacteria</taxon>
        <taxon>Pseudomonadati</taxon>
        <taxon>Pseudomonadota</taxon>
        <taxon>Alphaproteobacteria</taxon>
        <taxon>Sphingomonadales</taxon>
        <taxon>Sphingomonadaceae</taxon>
        <taxon>Sphingomonas</taxon>
    </lineage>
</organism>
<evidence type="ECO:0000313" key="2">
    <source>
        <dbReference type="Proteomes" id="UP000018851"/>
    </source>
</evidence>
<dbReference type="Gene3D" id="1.10.10.60">
    <property type="entry name" value="Homeodomain-like"/>
    <property type="match status" value="1"/>
</dbReference>
<dbReference type="PATRIC" id="fig|1123269.5.peg.610"/>
<protein>
    <submittedName>
        <fullName evidence="1">Uncharacterized protein</fullName>
    </submittedName>
</protein>
<dbReference type="AlphaFoldDB" id="W0A357"/>
<dbReference type="EMBL" id="CP006644">
    <property type="protein sequence ID" value="AHE52384.1"/>
    <property type="molecule type" value="Genomic_DNA"/>
</dbReference>
<reference evidence="1 2" key="1">
    <citation type="submission" date="2013-07" db="EMBL/GenBank/DDBJ databases">
        <title>Completed genome of Sphingomonas sanxanigenens NX02.</title>
        <authorList>
            <person name="Ma T."/>
            <person name="Huang H."/>
            <person name="Wu M."/>
            <person name="Li X."/>
            <person name="Li G."/>
        </authorList>
    </citation>
    <scope>NUCLEOTIDE SEQUENCE [LARGE SCALE GENOMIC DNA]</scope>
    <source>
        <strain evidence="1 2">NX02</strain>
    </source>
</reference>
<gene>
    <name evidence="1" type="ORF">NX02_03145</name>
</gene>
<dbReference type="KEGG" id="ssan:NX02_03145"/>
<sequence length="131" mass="14253">MLRAGAERMPAERTFWGWYMEDEAVRTGLARARAAGAEAMLDQALDIADGVTETGKDAAEAVARSKLRIDTRLRYAQLVAPRRYAGRDDGGATPEDPPEPIDEVLALTRLAALADALQRRLGAKEPCDAEE</sequence>
<dbReference type="STRING" id="1123269.NX02_03145"/>
<dbReference type="HOGENOM" id="CLU_1926224_0_0_5"/>
<dbReference type="InterPro" id="IPR048683">
    <property type="entry name" value="Sf6_terminase"/>
</dbReference>
<accession>W0A357</accession>
<name>W0A357_9SPHN</name>
<dbReference type="Proteomes" id="UP000018851">
    <property type="component" value="Chromosome"/>
</dbReference>
<dbReference type="Pfam" id="PF20901">
    <property type="entry name" value="Sf6_terminase"/>
    <property type="match status" value="1"/>
</dbReference>
<keyword evidence="2" id="KW-1185">Reference proteome</keyword>
<evidence type="ECO:0000313" key="1">
    <source>
        <dbReference type="EMBL" id="AHE52384.1"/>
    </source>
</evidence>